<keyword evidence="3" id="KW-1185">Reference proteome</keyword>
<gene>
    <name evidence="2" type="ORF">SAMEA104719789_00635</name>
</gene>
<evidence type="ECO:0000256" key="1">
    <source>
        <dbReference type="SAM" id="Phobius"/>
    </source>
</evidence>
<evidence type="ECO:0000313" key="3">
    <source>
        <dbReference type="Proteomes" id="UP000262142"/>
    </source>
</evidence>
<keyword evidence="1" id="KW-0472">Membrane</keyword>
<name>A0A383TVK2_9FLAO</name>
<proteinExistence type="predicted"/>
<organism evidence="2 3">
    <name type="scientific">Candidatus Ornithobacterium hominis</name>
    <dbReference type="NCBI Taxonomy" id="2497989"/>
    <lineage>
        <taxon>Bacteria</taxon>
        <taxon>Pseudomonadati</taxon>
        <taxon>Bacteroidota</taxon>
        <taxon>Flavobacteriia</taxon>
        <taxon>Flavobacteriales</taxon>
        <taxon>Weeksellaceae</taxon>
        <taxon>Ornithobacterium</taxon>
    </lineage>
</organism>
<accession>A0A383TVK2</accession>
<reference evidence="2 3" key="1">
    <citation type="submission" date="2018-09" db="EMBL/GenBank/DDBJ databases">
        <authorList>
            <consortium name="Pathogen Informatics"/>
        </authorList>
    </citation>
    <scope>NUCLEOTIDE SEQUENCE [LARGE SCALE GENOMIC DNA]</scope>
    <source>
        <strain evidence="2 3">OH-22767</strain>
    </source>
</reference>
<sequence length="49" mass="6008">MEINITYFVFIYFFFEFSIRLIQKLQKIYYLKKKIIRLCVVGVLNLAKV</sequence>
<evidence type="ECO:0000313" key="2">
    <source>
        <dbReference type="EMBL" id="SZD71585.1"/>
    </source>
</evidence>
<protein>
    <submittedName>
        <fullName evidence="2">Uncharacterized protein</fullName>
    </submittedName>
</protein>
<dbReference type="EMBL" id="UNSC01000002">
    <property type="protein sequence ID" value="SZD71585.1"/>
    <property type="molecule type" value="Genomic_DNA"/>
</dbReference>
<keyword evidence="1" id="KW-0812">Transmembrane</keyword>
<feature type="transmembrane region" description="Helical" evidence="1">
    <location>
        <begin position="6"/>
        <end position="23"/>
    </location>
</feature>
<dbReference type="Proteomes" id="UP000262142">
    <property type="component" value="Unassembled WGS sequence"/>
</dbReference>
<dbReference type="AlphaFoldDB" id="A0A383TVK2"/>
<keyword evidence="1" id="KW-1133">Transmembrane helix</keyword>